<evidence type="ECO:0000256" key="1">
    <source>
        <dbReference type="SAM" id="MobiDB-lite"/>
    </source>
</evidence>
<comment type="caution">
    <text evidence="3">The sequence shown here is derived from an EMBL/GenBank/DDBJ whole genome shotgun (WGS) entry which is preliminary data.</text>
</comment>
<dbReference type="Pfam" id="PF00226">
    <property type="entry name" value="DnaJ"/>
    <property type="match status" value="1"/>
</dbReference>
<dbReference type="InterPro" id="IPR036869">
    <property type="entry name" value="J_dom_sf"/>
</dbReference>
<dbReference type="InterPro" id="IPR001623">
    <property type="entry name" value="DnaJ_domain"/>
</dbReference>
<evidence type="ECO:0000313" key="3">
    <source>
        <dbReference type="EMBL" id="OGY92764.1"/>
    </source>
</evidence>
<feature type="region of interest" description="Disordered" evidence="1">
    <location>
        <begin position="1"/>
        <end position="33"/>
    </location>
</feature>
<reference evidence="3 4" key="1">
    <citation type="journal article" date="2016" name="Nat. Commun.">
        <title>Thousands of microbial genomes shed light on interconnected biogeochemical processes in an aquifer system.</title>
        <authorList>
            <person name="Anantharaman K."/>
            <person name="Brown C.T."/>
            <person name="Hug L.A."/>
            <person name="Sharon I."/>
            <person name="Castelle C.J."/>
            <person name="Probst A.J."/>
            <person name="Thomas B.C."/>
            <person name="Singh A."/>
            <person name="Wilkins M.J."/>
            <person name="Karaoz U."/>
            <person name="Brodie E.L."/>
            <person name="Williams K.H."/>
            <person name="Hubbard S.S."/>
            <person name="Banfield J.F."/>
        </authorList>
    </citation>
    <scope>NUCLEOTIDE SEQUENCE [LARGE SCALE GENOMIC DNA]</scope>
</reference>
<dbReference type="PROSITE" id="PS50076">
    <property type="entry name" value="DNAJ_2"/>
    <property type="match status" value="1"/>
</dbReference>
<dbReference type="PRINTS" id="PR00625">
    <property type="entry name" value="JDOMAIN"/>
</dbReference>
<accession>A0A1G2BUD2</accession>
<feature type="domain" description="J" evidence="2">
    <location>
        <begin position="366"/>
        <end position="422"/>
    </location>
</feature>
<sequence>MPKIPKSEWGDFGTDPESEEHAPTKSELTSDRENEIAIRDELGDIEYQLASPETDPYTGEKTKFNATDPDIFWTRLAYVRTDCLNRIRDPEVRKNLEDRISQTENHVYRQYIPFIRSRIYIYGWQNSPLEKYTPEYKMSSDEAQHYFNQAHAVLEHFDLSDDEKIDFITELDRLQEQLDRYRSEPTLFTFEKLEEELQSEMFEMGFGGYNARNNHTAKALYDEDAQKQAVLKYEGFIEKSQILQNIADGMVNEDIRTRCTTRAESLREHAEYLKARNESPREVLMMEGELRDMLYKIKNGGSVDSRVLDELADRLSKMKDMPMDSEYVKVFDGLTRLYEKIKRVLSGESISEDDERFDIRTGDIDWAWSILGVDRDASHEKVRSAYRQLARKYHPDFNQQKGSKEKMQKLGDAYEFIQRTNGYM</sequence>
<dbReference type="SMART" id="SM00271">
    <property type="entry name" value="DnaJ"/>
    <property type="match status" value="1"/>
</dbReference>
<dbReference type="SUPFAM" id="SSF46565">
    <property type="entry name" value="Chaperone J-domain"/>
    <property type="match status" value="1"/>
</dbReference>
<dbReference type="Proteomes" id="UP000177349">
    <property type="component" value="Unassembled WGS sequence"/>
</dbReference>
<evidence type="ECO:0000259" key="2">
    <source>
        <dbReference type="PROSITE" id="PS50076"/>
    </source>
</evidence>
<dbReference type="PANTHER" id="PTHR24074">
    <property type="entry name" value="CO-CHAPERONE PROTEIN DJLA"/>
    <property type="match status" value="1"/>
</dbReference>
<protein>
    <recommendedName>
        <fullName evidence="2">J domain-containing protein</fullName>
    </recommendedName>
</protein>
<name>A0A1G2BUD2_9BACT</name>
<evidence type="ECO:0000313" key="4">
    <source>
        <dbReference type="Proteomes" id="UP000177349"/>
    </source>
</evidence>
<feature type="compositionally biased region" description="Basic and acidic residues" evidence="1">
    <location>
        <begin position="19"/>
        <end position="33"/>
    </location>
</feature>
<organism evidence="3 4">
    <name type="scientific">Candidatus Komeilibacteria bacterium RIFCSPLOWO2_01_FULL_53_11</name>
    <dbReference type="NCBI Taxonomy" id="1798552"/>
    <lineage>
        <taxon>Bacteria</taxon>
        <taxon>Candidatus Komeiliibacteriota</taxon>
    </lineage>
</organism>
<proteinExistence type="predicted"/>
<gene>
    <name evidence="3" type="ORF">A3B31_03210</name>
</gene>
<dbReference type="AlphaFoldDB" id="A0A1G2BUD2"/>
<dbReference type="InterPro" id="IPR050817">
    <property type="entry name" value="DjlA_DnaK_co-chaperone"/>
</dbReference>
<dbReference type="Gene3D" id="1.10.287.110">
    <property type="entry name" value="DnaJ domain"/>
    <property type="match status" value="1"/>
</dbReference>
<dbReference type="CDD" id="cd06257">
    <property type="entry name" value="DnaJ"/>
    <property type="match status" value="1"/>
</dbReference>
<dbReference type="EMBL" id="MHKN01000010">
    <property type="protein sequence ID" value="OGY92764.1"/>
    <property type="molecule type" value="Genomic_DNA"/>
</dbReference>